<evidence type="ECO:0000313" key="1">
    <source>
        <dbReference type="EMBL" id="NZA25071.1"/>
    </source>
</evidence>
<gene>
    <name evidence="1" type="ORF">H0E84_01610</name>
</gene>
<name>A0A853J7K2_9GAMM</name>
<dbReference type="Proteomes" id="UP000578091">
    <property type="component" value="Unassembled WGS sequence"/>
</dbReference>
<sequence>MITAGTLTAKIATFIAGKAATHIGSLAFDKRRKACRALTKLYFCVSALDEACAEILGTFEDFRSDSDAFSFPLMNALNNHMHEVAHATNMFVDLKKNRGQSRFPSDFAASLSLDSDEEQGSE</sequence>
<protein>
    <submittedName>
        <fullName evidence="1">Uncharacterized protein</fullName>
    </submittedName>
</protein>
<keyword evidence="2" id="KW-1185">Reference proteome</keyword>
<accession>A0A853J7K2</accession>
<comment type="caution">
    <text evidence="1">The sequence shown here is derived from an EMBL/GenBank/DDBJ whole genome shotgun (WGS) entry which is preliminary data.</text>
</comment>
<dbReference type="RefSeq" id="WP_180676880.1">
    <property type="nucleotide sequence ID" value="NZ_JACCKA010000011.1"/>
</dbReference>
<dbReference type="AlphaFoldDB" id="A0A853J7K2"/>
<organism evidence="1 2">
    <name type="scientific">Luteimonas salinisoli</name>
    <dbReference type="NCBI Taxonomy" id="2752307"/>
    <lineage>
        <taxon>Bacteria</taxon>
        <taxon>Pseudomonadati</taxon>
        <taxon>Pseudomonadota</taxon>
        <taxon>Gammaproteobacteria</taxon>
        <taxon>Lysobacterales</taxon>
        <taxon>Lysobacteraceae</taxon>
        <taxon>Luteimonas</taxon>
    </lineage>
</organism>
<reference evidence="1 2" key="1">
    <citation type="submission" date="2020-07" db="EMBL/GenBank/DDBJ databases">
        <title>Luteimonas sp. SJ-92.</title>
        <authorList>
            <person name="Huang X.-X."/>
            <person name="Xu L."/>
            <person name="Sun J.-Q."/>
        </authorList>
    </citation>
    <scope>NUCLEOTIDE SEQUENCE [LARGE SCALE GENOMIC DNA]</scope>
    <source>
        <strain evidence="1 2">SJ-92</strain>
    </source>
</reference>
<dbReference type="EMBL" id="JACCKA010000011">
    <property type="protein sequence ID" value="NZA25071.1"/>
    <property type="molecule type" value="Genomic_DNA"/>
</dbReference>
<evidence type="ECO:0000313" key="2">
    <source>
        <dbReference type="Proteomes" id="UP000578091"/>
    </source>
</evidence>
<proteinExistence type="predicted"/>